<evidence type="ECO:0000256" key="1">
    <source>
        <dbReference type="SAM" id="Phobius"/>
    </source>
</evidence>
<accession>A0AAD6QIQ7</accession>
<feature type="transmembrane region" description="Helical" evidence="1">
    <location>
        <begin position="175"/>
        <end position="192"/>
    </location>
</feature>
<proteinExistence type="predicted"/>
<comment type="caution">
    <text evidence="2">The sequence shown here is derived from an EMBL/GenBank/DDBJ whole genome shotgun (WGS) entry which is preliminary data.</text>
</comment>
<evidence type="ECO:0000313" key="2">
    <source>
        <dbReference type="EMBL" id="KAJ6990995.1"/>
    </source>
</evidence>
<dbReference type="Proteomes" id="UP001164929">
    <property type="component" value="Chromosome 7"/>
</dbReference>
<keyword evidence="3" id="KW-1185">Reference proteome</keyword>
<feature type="transmembrane region" description="Helical" evidence="1">
    <location>
        <begin position="143"/>
        <end position="163"/>
    </location>
</feature>
<sequence length="200" mass="22380">MEHSRIHPTTSYGCVVFKVNLETLLRPSDITKEIEITSGCWVCELALIEEGVQGGDIKGNKGTGLIVSLLHCFNGLGSDGRVARRSCSIGFWSILLMLRFEYFWRQTVLGRTSVAHELPQSIASSFRTANDSFSCVQKTAKSGLHILLGGVCALTVVVFFRFIVLTRIKYGPARYWAILFVFWFLVFGIWASRTHDAHTT</sequence>
<keyword evidence="1" id="KW-0472">Membrane</keyword>
<evidence type="ECO:0000313" key="3">
    <source>
        <dbReference type="Proteomes" id="UP001164929"/>
    </source>
</evidence>
<protein>
    <submittedName>
        <fullName evidence="2">Uncharacterized protein</fullName>
    </submittedName>
</protein>
<dbReference type="AlphaFoldDB" id="A0AAD6QIQ7"/>
<reference evidence="2" key="1">
    <citation type="journal article" date="2023" name="Mol. Ecol. Resour.">
        <title>Chromosome-level genome assembly of a triploid poplar Populus alba 'Berolinensis'.</title>
        <authorList>
            <person name="Chen S."/>
            <person name="Yu Y."/>
            <person name="Wang X."/>
            <person name="Wang S."/>
            <person name="Zhang T."/>
            <person name="Zhou Y."/>
            <person name="He R."/>
            <person name="Meng N."/>
            <person name="Wang Y."/>
            <person name="Liu W."/>
            <person name="Liu Z."/>
            <person name="Liu J."/>
            <person name="Guo Q."/>
            <person name="Huang H."/>
            <person name="Sederoff R.R."/>
            <person name="Wang G."/>
            <person name="Qu G."/>
            <person name="Chen S."/>
        </authorList>
    </citation>
    <scope>NUCLEOTIDE SEQUENCE</scope>
    <source>
        <strain evidence="2">SC-2020</strain>
    </source>
</reference>
<organism evidence="2 3">
    <name type="scientific">Populus alba x Populus x berolinensis</name>
    <dbReference type="NCBI Taxonomy" id="444605"/>
    <lineage>
        <taxon>Eukaryota</taxon>
        <taxon>Viridiplantae</taxon>
        <taxon>Streptophyta</taxon>
        <taxon>Embryophyta</taxon>
        <taxon>Tracheophyta</taxon>
        <taxon>Spermatophyta</taxon>
        <taxon>Magnoliopsida</taxon>
        <taxon>eudicotyledons</taxon>
        <taxon>Gunneridae</taxon>
        <taxon>Pentapetalae</taxon>
        <taxon>rosids</taxon>
        <taxon>fabids</taxon>
        <taxon>Malpighiales</taxon>
        <taxon>Salicaceae</taxon>
        <taxon>Saliceae</taxon>
        <taxon>Populus</taxon>
    </lineage>
</organism>
<keyword evidence="1" id="KW-0812">Transmembrane</keyword>
<gene>
    <name evidence="2" type="ORF">NC653_019279</name>
</gene>
<name>A0AAD6QIQ7_9ROSI</name>
<keyword evidence="1" id="KW-1133">Transmembrane helix</keyword>
<dbReference type="EMBL" id="JAQIZT010000007">
    <property type="protein sequence ID" value="KAJ6990995.1"/>
    <property type="molecule type" value="Genomic_DNA"/>
</dbReference>